<sequence>MSLSLFACSSDDDDNSEPDILSTTDTSATLDLSRGGYACYDVTTTKGDFTVALDETYAPLHAANFKQYVDSQFYNGVIFHNVLSNSLVQTGIMGEDLVAKTTLDPVVSEARNGLLNYRGRLVATRGFDQPDSATSSFLINIYNNPSFGYGQTSDGHGLTVFGGVVAGMDVVDAISDVPVTATDDVGYKPDENVLISNVVATACPAVSEPIEPKVIILPYPVNDSDDTAAIDLTRGDYSCFNMVTSQGNIELAIDTLYAPATSENFTQYVTDGFYDGLIFHRVIPNFMIQGGGLTPELETKTTRAAIATESMNGLKNYRGRIAMARTSAPNSATSQFFINVVDNDSLNQESASDGVGYTVFGGVIGGMDVVDTIVNVDTSTQSGRADVPDVAITIDSVTAMDCPLP</sequence>
<dbReference type="Pfam" id="PF00160">
    <property type="entry name" value="Pro_isomerase"/>
    <property type="match status" value="2"/>
</dbReference>
<feature type="region of interest" description="Disordered" evidence="5">
    <location>
        <begin position="1"/>
        <end position="22"/>
    </location>
</feature>
<evidence type="ECO:0000313" key="8">
    <source>
        <dbReference type="Proteomes" id="UP001528411"/>
    </source>
</evidence>
<organism evidence="7 8">
    <name type="scientific">Psychrosphaera algicola</name>
    <dbReference type="NCBI Taxonomy" id="3023714"/>
    <lineage>
        <taxon>Bacteria</taxon>
        <taxon>Pseudomonadati</taxon>
        <taxon>Pseudomonadota</taxon>
        <taxon>Gammaproteobacteria</taxon>
        <taxon>Alteromonadales</taxon>
        <taxon>Pseudoalteromonadaceae</taxon>
        <taxon>Psychrosphaera</taxon>
    </lineage>
</organism>
<protein>
    <recommendedName>
        <fullName evidence="2">peptidylprolyl isomerase</fullName>
        <ecNumber evidence="2">5.2.1.8</ecNumber>
    </recommendedName>
</protein>
<dbReference type="EMBL" id="JAQOMS010000002">
    <property type="protein sequence ID" value="MDC2890787.1"/>
    <property type="molecule type" value="Genomic_DNA"/>
</dbReference>
<dbReference type="InterPro" id="IPR044665">
    <property type="entry name" value="E_coli_cyclophilin_A-like"/>
</dbReference>
<evidence type="ECO:0000256" key="4">
    <source>
        <dbReference type="ARBA" id="ARBA00023235"/>
    </source>
</evidence>
<gene>
    <name evidence="7" type="ORF">PN838_21130</name>
</gene>
<evidence type="ECO:0000256" key="5">
    <source>
        <dbReference type="SAM" id="MobiDB-lite"/>
    </source>
</evidence>
<dbReference type="InterPro" id="IPR002130">
    <property type="entry name" value="Cyclophilin-type_PPIase_dom"/>
</dbReference>
<dbReference type="PRINTS" id="PR00153">
    <property type="entry name" value="CSAPPISMRASE"/>
</dbReference>
<dbReference type="GO" id="GO:0003755">
    <property type="term" value="F:peptidyl-prolyl cis-trans isomerase activity"/>
    <property type="evidence" value="ECO:0007669"/>
    <property type="project" value="UniProtKB-EC"/>
</dbReference>
<dbReference type="EC" id="5.2.1.8" evidence="2"/>
<name>A0ABT5FHW2_9GAMM</name>
<evidence type="ECO:0000313" key="7">
    <source>
        <dbReference type="EMBL" id="MDC2890787.1"/>
    </source>
</evidence>
<comment type="similarity">
    <text evidence="1">Belongs to the cyclophilin-type PPIase family.</text>
</comment>
<accession>A0ABT5FHW2</accession>
<evidence type="ECO:0000256" key="1">
    <source>
        <dbReference type="ARBA" id="ARBA00007365"/>
    </source>
</evidence>
<feature type="domain" description="PPIase cyclophilin-type" evidence="6">
    <location>
        <begin position="247"/>
        <end position="399"/>
    </location>
</feature>
<dbReference type="PROSITE" id="PS50072">
    <property type="entry name" value="CSA_PPIASE_2"/>
    <property type="match status" value="2"/>
</dbReference>
<reference evidence="7 8" key="1">
    <citation type="submission" date="2023-01" db="EMBL/GenBank/DDBJ databases">
        <title>Psychrosphaera sp. nov., isolated from marine algae.</title>
        <authorList>
            <person name="Bayburt H."/>
            <person name="Choi B.J."/>
            <person name="Kim J.M."/>
            <person name="Choi D.G."/>
            <person name="Jeon C.O."/>
        </authorList>
    </citation>
    <scope>NUCLEOTIDE SEQUENCE [LARGE SCALE GENOMIC DNA]</scope>
    <source>
        <strain evidence="7 8">G1-22</strain>
    </source>
</reference>
<keyword evidence="3" id="KW-0697">Rotamase</keyword>
<keyword evidence="8" id="KW-1185">Reference proteome</keyword>
<feature type="domain" description="PPIase cyclophilin-type" evidence="6">
    <location>
        <begin position="47"/>
        <end position="200"/>
    </location>
</feature>
<evidence type="ECO:0000256" key="2">
    <source>
        <dbReference type="ARBA" id="ARBA00013194"/>
    </source>
</evidence>
<keyword evidence="4 7" id="KW-0413">Isomerase</keyword>
<evidence type="ECO:0000256" key="3">
    <source>
        <dbReference type="ARBA" id="ARBA00023110"/>
    </source>
</evidence>
<dbReference type="InterPro" id="IPR029000">
    <property type="entry name" value="Cyclophilin-like_dom_sf"/>
</dbReference>
<dbReference type="SUPFAM" id="SSF50891">
    <property type="entry name" value="Cyclophilin-like"/>
    <property type="match status" value="2"/>
</dbReference>
<comment type="caution">
    <text evidence="7">The sequence shown here is derived from an EMBL/GenBank/DDBJ whole genome shotgun (WGS) entry which is preliminary data.</text>
</comment>
<evidence type="ECO:0000259" key="6">
    <source>
        <dbReference type="PROSITE" id="PS50072"/>
    </source>
</evidence>
<proteinExistence type="inferred from homology"/>
<dbReference type="RefSeq" id="WP_272181883.1">
    <property type="nucleotide sequence ID" value="NZ_JAQOMS010000002.1"/>
</dbReference>
<dbReference type="PROSITE" id="PS00170">
    <property type="entry name" value="CSA_PPIASE_1"/>
    <property type="match status" value="1"/>
</dbReference>
<dbReference type="Proteomes" id="UP001528411">
    <property type="component" value="Unassembled WGS sequence"/>
</dbReference>
<dbReference type="PANTHER" id="PTHR43246">
    <property type="entry name" value="PEPTIDYL-PROLYL CIS-TRANS ISOMERASE CYP38, CHLOROPLASTIC"/>
    <property type="match status" value="1"/>
</dbReference>
<dbReference type="InterPro" id="IPR020892">
    <property type="entry name" value="Cyclophilin-type_PPIase_CS"/>
</dbReference>
<dbReference type="Gene3D" id="2.40.100.10">
    <property type="entry name" value="Cyclophilin-like"/>
    <property type="match status" value="2"/>
</dbReference>